<dbReference type="SMART" id="SM00034">
    <property type="entry name" value="CLECT"/>
    <property type="match status" value="1"/>
</dbReference>
<evidence type="ECO:0000259" key="2">
    <source>
        <dbReference type="PROSITE" id="PS50041"/>
    </source>
</evidence>
<dbReference type="AlphaFoldDB" id="A0AAV2M4I1"/>
<proteinExistence type="predicted"/>
<evidence type="ECO:0000256" key="1">
    <source>
        <dbReference type="ARBA" id="ARBA00023157"/>
    </source>
</evidence>
<dbReference type="Pfam" id="PF00059">
    <property type="entry name" value="Lectin_C"/>
    <property type="match status" value="1"/>
</dbReference>
<dbReference type="Gene3D" id="3.10.100.10">
    <property type="entry name" value="Mannose-Binding Protein A, subunit A"/>
    <property type="match status" value="1"/>
</dbReference>
<keyword evidence="4" id="KW-1185">Reference proteome</keyword>
<sequence length="213" mass="23711">MDDSFRAISPFRTHSIIWAFGVEPGYNNMGPGLPVVTQFPSPGLDQASPQGPCCSQGRLTVTSGQGAMRLSSMWWGSGLEGCEPSFPFLMLGSSQSTNSTVRVQSHANTTSWLEAQRYCRIHYTDLMSGLTQQTQLQNDYPTRSVRCWIGLFRDTWVLSDSSDSSFRNWNSSRSINPEKRKCAALGDQGQWMSADCRLKKNFICEGGKRTSNN</sequence>
<dbReference type="InterPro" id="IPR016186">
    <property type="entry name" value="C-type_lectin-like/link_sf"/>
</dbReference>
<reference evidence="3 4" key="1">
    <citation type="submission" date="2024-04" db="EMBL/GenBank/DDBJ databases">
        <authorList>
            <person name="Waldvogel A.-M."/>
            <person name="Schoenle A."/>
        </authorList>
    </citation>
    <scope>NUCLEOTIDE SEQUENCE [LARGE SCALE GENOMIC DNA]</scope>
</reference>
<dbReference type="EMBL" id="OZ035828">
    <property type="protein sequence ID" value="CAL1608166.1"/>
    <property type="molecule type" value="Genomic_DNA"/>
</dbReference>
<dbReference type="PANTHER" id="PTHR45784">
    <property type="entry name" value="C-TYPE LECTIN DOMAIN FAMILY 20 MEMBER A-RELATED"/>
    <property type="match status" value="1"/>
</dbReference>
<evidence type="ECO:0000313" key="4">
    <source>
        <dbReference type="Proteomes" id="UP001497482"/>
    </source>
</evidence>
<dbReference type="Proteomes" id="UP001497482">
    <property type="component" value="Chromosome 6"/>
</dbReference>
<protein>
    <recommendedName>
        <fullName evidence="2">C-type lectin domain-containing protein</fullName>
    </recommendedName>
</protein>
<dbReference type="PANTHER" id="PTHR45784:SF3">
    <property type="entry name" value="C-TYPE LECTIN DOMAIN FAMILY 4 MEMBER K-LIKE-RELATED"/>
    <property type="match status" value="1"/>
</dbReference>
<dbReference type="PROSITE" id="PS50041">
    <property type="entry name" value="C_TYPE_LECTIN_2"/>
    <property type="match status" value="1"/>
</dbReference>
<name>A0AAV2M4I1_KNICA</name>
<dbReference type="InterPro" id="IPR001304">
    <property type="entry name" value="C-type_lectin-like"/>
</dbReference>
<dbReference type="SUPFAM" id="SSF56436">
    <property type="entry name" value="C-type lectin-like"/>
    <property type="match status" value="1"/>
</dbReference>
<dbReference type="InterPro" id="IPR016187">
    <property type="entry name" value="CTDL_fold"/>
</dbReference>
<dbReference type="PROSITE" id="PS00615">
    <property type="entry name" value="C_TYPE_LECTIN_1"/>
    <property type="match status" value="1"/>
</dbReference>
<gene>
    <name evidence="3" type="ORF">KC01_LOCUS35143</name>
</gene>
<organism evidence="3 4">
    <name type="scientific">Knipowitschia caucasica</name>
    <name type="common">Caucasian dwarf goby</name>
    <name type="synonym">Pomatoschistus caucasicus</name>
    <dbReference type="NCBI Taxonomy" id="637954"/>
    <lineage>
        <taxon>Eukaryota</taxon>
        <taxon>Metazoa</taxon>
        <taxon>Chordata</taxon>
        <taxon>Craniata</taxon>
        <taxon>Vertebrata</taxon>
        <taxon>Euteleostomi</taxon>
        <taxon>Actinopterygii</taxon>
        <taxon>Neopterygii</taxon>
        <taxon>Teleostei</taxon>
        <taxon>Neoteleostei</taxon>
        <taxon>Acanthomorphata</taxon>
        <taxon>Gobiaria</taxon>
        <taxon>Gobiiformes</taxon>
        <taxon>Gobioidei</taxon>
        <taxon>Gobiidae</taxon>
        <taxon>Gobiinae</taxon>
        <taxon>Knipowitschia</taxon>
    </lineage>
</organism>
<accession>A0AAV2M4I1</accession>
<evidence type="ECO:0000313" key="3">
    <source>
        <dbReference type="EMBL" id="CAL1608166.1"/>
    </source>
</evidence>
<keyword evidence="1" id="KW-1015">Disulfide bond</keyword>
<dbReference type="InterPro" id="IPR018378">
    <property type="entry name" value="C-type_lectin_CS"/>
</dbReference>
<feature type="domain" description="C-type lectin" evidence="2">
    <location>
        <begin position="111"/>
        <end position="205"/>
    </location>
</feature>